<dbReference type="Gene3D" id="3.30.200.20">
    <property type="entry name" value="Phosphorylase Kinase, domain 1"/>
    <property type="match status" value="1"/>
</dbReference>
<dbReference type="PANTHER" id="PTHR43289:SF6">
    <property type="entry name" value="SERINE_THREONINE-PROTEIN KINASE NEKL-3"/>
    <property type="match status" value="1"/>
</dbReference>
<evidence type="ECO:0000256" key="3">
    <source>
        <dbReference type="ARBA" id="ARBA00022777"/>
    </source>
</evidence>
<dbReference type="InterPro" id="IPR000719">
    <property type="entry name" value="Prot_kinase_dom"/>
</dbReference>
<dbReference type="GO" id="GO:0004674">
    <property type="term" value="F:protein serine/threonine kinase activity"/>
    <property type="evidence" value="ECO:0007669"/>
    <property type="project" value="TreeGrafter"/>
</dbReference>
<dbReference type="PROSITE" id="PS00107">
    <property type="entry name" value="PROTEIN_KINASE_ATP"/>
    <property type="match status" value="1"/>
</dbReference>
<dbReference type="Pfam" id="PF13191">
    <property type="entry name" value="AAA_16"/>
    <property type="match status" value="1"/>
</dbReference>
<keyword evidence="2 5" id="KW-0547">Nucleotide-binding</keyword>
<evidence type="ECO:0000256" key="4">
    <source>
        <dbReference type="ARBA" id="ARBA00022840"/>
    </source>
</evidence>
<gene>
    <name evidence="7" type="ORF">AMJ52_05350</name>
</gene>
<organism evidence="7 8">
    <name type="scientific">candidate division TA06 bacterium DG_78</name>
    <dbReference type="NCBI Taxonomy" id="1703772"/>
    <lineage>
        <taxon>Bacteria</taxon>
        <taxon>Bacteria division TA06</taxon>
    </lineage>
</organism>
<dbReference type="EMBL" id="LJNI01000058">
    <property type="protein sequence ID" value="KPJ72734.1"/>
    <property type="molecule type" value="Genomic_DNA"/>
</dbReference>
<evidence type="ECO:0000256" key="2">
    <source>
        <dbReference type="ARBA" id="ARBA00022741"/>
    </source>
</evidence>
<evidence type="ECO:0000259" key="6">
    <source>
        <dbReference type="PROSITE" id="PS50011"/>
    </source>
</evidence>
<dbReference type="SMART" id="SM00220">
    <property type="entry name" value="S_TKc"/>
    <property type="match status" value="1"/>
</dbReference>
<dbReference type="InterPro" id="IPR011009">
    <property type="entry name" value="Kinase-like_dom_sf"/>
</dbReference>
<dbReference type="InterPro" id="IPR008271">
    <property type="entry name" value="Ser/Thr_kinase_AS"/>
</dbReference>
<keyword evidence="4 5" id="KW-0067">ATP-binding</keyword>
<proteinExistence type="predicted"/>
<sequence length="476" mass="54754">MSRIIIDKRYKVLRKLGTGAHGTVYKVRDGNNNKVIALKILSKKKISSETMQRFKREFKLLAGLQHPNLCAVYDFGILKDGRNYFTMEYIDGENIFQASKGLSYKKMYSWIVQLCRALQYIHSKGLIHYDIKPGNVLIQYVDNTPCVKLMDFGLAGEQRIRGGIIIRGTFPYIAPEIIKGLAVDHRADLYSLGVLLYKIFTKKSFKVKDETSFTRLLQQQQARFSKPLSRIARGIPKRLERLIVQLCSFEPATRFSRANEIIGEINKLSRLKFEFETEKTLESYLMSSKFVGREKEMELLTSLYEKARKGEGKVVLITGDAGIGKSRLLREFKIVTQLKHSHSFIGYAHRDKTGPLDPFYAIFSELINYLGKGLDLSRTKKLRLPLAVLFRIFPDLTDGHLRKNLPKLVSLEPKQEKLRNFEALSELIGYCASNLGEFVILLEDLHWADDLTIQFLKYLGRNITDRNIFICGTCRR</sequence>
<dbReference type="SUPFAM" id="SSF56112">
    <property type="entry name" value="Protein kinase-like (PK-like)"/>
    <property type="match status" value="1"/>
</dbReference>
<dbReference type="Pfam" id="PF00069">
    <property type="entry name" value="Pkinase"/>
    <property type="match status" value="1"/>
</dbReference>
<dbReference type="PROSITE" id="PS00108">
    <property type="entry name" value="PROTEIN_KINASE_ST"/>
    <property type="match status" value="1"/>
</dbReference>
<keyword evidence="1" id="KW-0808">Transferase</keyword>
<dbReference type="Proteomes" id="UP000051012">
    <property type="component" value="Unassembled WGS sequence"/>
</dbReference>
<accession>A0A0S7YDB6</accession>
<dbReference type="Gene3D" id="1.10.510.10">
    <property type="entry name" value="Transferase(Phosphotransferase) domain 1"/>
    <property type="match status" value="1"/>
</dbReference>
<evidence type="ECO:0000256" key="5">
    <source>
        <dbReference type="PROSITE-ProRule" id="PRU10141"/>
    </source>
</evidence>
<reference evidence="7 8" key="1">
    <citation type="journal article" date="2015" name="Microbiome">
        <title>Genomic resolution of linkages in carbon, nitrogen, and sulfur cycling among widespread estuary sediment bacteria.</title>
        <authorList>
            <person name="Baker B.J."/>
            <person name="Lazar C.S."/>
            <person name="Teske A.P."/>
            <person name="Dick G.J."/>
        </authorList>
    </citation>
    <scope>NUCLEOTIDE SEQUENCE [LARGE SCALE GENOMIC DNA]</scope>
    <source>
        <strain evidence="7">DG_78</strain>
    </source>
</reference>
<keyword evidence="3" id="KW-0418">Kinase</keyword>
<dbReference type="AlphaFoldDB" id="A0A0S7YDB6"/>
<feature type="non-terminal residue" evidence="7">
    <location>
        <position position="476"/>
    </location>
</feature>
<dbReference type="InterPro" id="IPR027417">
    <property type="entry name" value="P-loop_NTPase"/>
</dbReference>
<dbReference type="PANTHER" id="PTHR43289">
    <property type="entry name" value="MITOGEN-ACTIVATED PROTEIN KINASE KINASE KINASE 20-RELATED"/>
    <property type="match status" value="1"/>
</dbReference>
<feature type="binding site" evidence="5">
    <location>
        <position position="39"/>
    </location>
    <ligand>
        <name>ATP</name>
        <dbReference type="ChEBI" id="CHEBI:30616"/>
    </ligand>
</feature>
<evidence type="ECO:0000313" key="8">
    <source>
        <dbReference type="Proteomes" id="UP000051012"/>
    </source>
</evidence>
<comment type="caution">
    <text evidence="7">The sequence shown here is derived from an EMBL/GenBank/DDBJ whole genome shotgun (WGS) entry which is preliminary data.</text>
</comment>
<dbReference type="GO" id="GO:0005524">
    <property type="term" value="F:ATP binding"/>
    <property type="evidence" value="ECO:0007669"/>
    <property type="project" value="UniProtKB-UniRule"/>
</dbReference>
<feature type="domain" description="Protein kinase" evidence="6">
    <location>
        <begin position="10"/>
        <end position="271"/>
    </location>
</feature>
<dbReference type="SUPFAM" id="SSF52540">
    <property type="entry name" value="P-loop containing nucleoside triphosphate hydrolases"/>
    <property type="match status" value="1"/>
</dbReference>
<evidence type="ECO:0000313" key="7">
    <source>
        <dbReference type="EMBL" id="KPJ72734.1"/>
    </source>
</evidence>
<dbReference type="InterPro" id="IPR041664">
    <property type="entry name" value="AAA_16"/>
</dbReference>
<dbReference type="Gene3D" id="3.40.50.300">
    <property type="entry name" value="P-loop containing nucleotide triphosphate hydrolases"/>
    <property type="match status" value="1"/>
</dbReference>
<dbReference type="PROSITE" id="PS50011">
    <property type="entry name" value="PROTEIN_KINASE_DOM"/>
    <property type="match status" value="1"/>
</dbReference>
<name>A0A0S7YDB6_UNCT6</name>
<dbReference type="InterPro" id="IPR017441">
    <property type="entry name" value="Protein_kinase_ATP_BS"/>
</dbReference>
<evidence type="ECO:0000256" key="1">
    <source>
        <dbReference type="ARBA" id="ARBA00022679"/>
    </source>
</evidence>
<protein>
    <recommendedName>
        <fullName evidence="6">Protein kinase domain-containing protein</fullName>
    </recommendedName>
</protein>
<dbReference type="CDD" id="cd14014">
    <property type="entry name" value="STKc_PknB_like"/>
    <property type="match status" value="1"/>
</dbReference>